<keyword evidence="2" id="KW-1185">Reference proteome</keyword>
<dbReference type="EMBL" id="JBEZVE010000021">
    <property type="protein sequence ID" value="MEU3785473.1"/>
    <property type="molecule type" value="Genomic_DNA"/>
</dbReference>
<evidence type="ECO:0000313" key="1">
    <source>
        <dbReference type="EMBL" id="MEU3785473.1"/>
    </source>
</evidence>
<sequence length="99" mass="10518">MGEETEVTPTIDELAAESSELAEILSSDGASSSGDGQMFPFPFCIRYNGRPQESRIIHAPDLNGALITVNQLVSIANREASRQGFPPLFSSTGGSCPDE</sequence>
<dbReference type="RefSeq" id="WP_334577658.1">
    <property type="nucleotide sequence ID" value="NZ_JBEZVE010000021.1"/>
</dbReference>
<gene>
    <name evidence="1" type="ORF">AB0E89_33900</name>
</gene>
<protein>
    <submittedName>
        <fullName evidence="1">Uncharacterized protein</fullName>
    </submittedName>
</protein>
<name>A0ABV2ZSC6_9ACTN</name>
<accession>A0ABV2ZSC6</accession>
<proteinExistence type="predicted"/>
<evidence type="ECO:0000313" key="2">
    <source>
        <dbReference type="Proteomes" id="UP001550739"/>
    </source>
</evidence>
<dbReference type="Proteomes" id="UP001550739">
    <property type="component" value="Unassembled WGS sequence"/>
</dbReference>
<organism evidence="1 2">
    <name type="scientific">Streptomyces sp. 900129855</name>
    <dbReference type="NCBI Taxonomy" id="3155129"/>
    <lineage>
        <taxon>Bacteria</taxon>
        <taxon>Bacillati</taxon>
        <taxon>Actinomycetota</taxon>
        <taxon>Actinomycetes</taxon>
        <taxon>Kitasatosporales</taxon>
        <taxon>Streptomycetaceae</taxon>
        <taxon>Streptomyces</taxon>
    </lineage>
</organism>
<reference evidence="1 2" key="1">
    <citation type="submission" date="2024-06" db="EMBL/GenBank/DDBJ databases">
        <title>The Natural Products Discovery Center: Release of the First 8490 Sequenced Strains for Exploring Actinobacteria Biosynthetic Diversity.</title>
        <authorList>
            <person name="Kalkreuter E."/>
            <person name="Kautsar S.A."/>
            <person name="Yang D."/>
            <person name="Bader C.D."/>
            <person name="Teijaro C.N."/>
            <person name="Fluegel L."/>
            <person name="Davis C.M."/>
            <person name="Simpson J.R."/>
            <person name="Lauterbach L."/>
            <person name="Steele A.D."/>
            <person name="Gui C."/>
            <person name="Meng S."/>
            <person name="Li G."/>
            <person name="Viehrig K."/>
            <person name="Ye F."/>
            <person name="Su P."/>
            <person name="Kiefer A.F."/>
            <person name="Nichols A."/>
            <person name="Cepeda A.J."/>
            <person name="Yan W."/>
            <person name="Fan B."/>
            <person name="Jiang Y."/>
            <person name="Adhikari A."/>
            <person name="Zheng C.-J."/>
            <person name="Schuster L."/>
            <person name="Cowan T.M."/>
            <person name="Smanski M.J."/>
            <person name="Chevrette M.G."/>
            <person name="De Carvalho L.P.S."/>
            <person name="Shen B."/>
        </authorList>
    </citation>
    <scope>NUCLEOTIDE SEQUENCE [LARGE SCALE GENOMIC DNA]</scope>
    <source>
        <strain evidence="1 2">NPDC033843</strain>
    </source>
</reference>
<comment type="caution">
    <text evidence="1">The sequence shown here is derived from an EMBL/GenBank/DDBJ whole genome shotgun (WGS) entry which is preliminary data.</text>
</comment>